<evidence type="ECO:0000313" key="2">
    <source>
        <dbReference type="EMBL" id="SDN61258.1"/>
    </source>
</evidence>
<keyword evidence="1" id="KW-0472">Membrane</keyword>
<dbReference type="RefSeq" id="WP_091025125.1">
    <property type="nucleotide sequence ID" value="NZ_BKAE01000006.1"/>
</dbReference>
<keyword evidence="1" id="KW-1133">Transmembrane helix</keyword>
<keyword evidence="3" id="KW-1185">Reference proteome</keyword>
<name>A0A1H0CTN7_9ACTN</name>
<dbReference type="OrthoDB" id="5846312at2"/>
<dbReference type="InterPro" id="IPR012507">
    <property type="entry name" value="YibE_F"/>
</dbReference>
<feature type="transmembrane region" description="Helical" evidence="1">
    <location>
        <begin position="178"/>
        <end position="198"/>
    </location>
</feature>
<dbReference type="STRING" id="1005944.SAMN05192576_2528"/>
<feature type="transmembrane region" description="Helical" evidence="1">
    <location>
        <begin position="154"/>
        <end position="171"/>
    </location>
</feature>
<protein>
    <submittedName>
        <fullName evidence="2">YibE/F-like protein</fullName>
    </submittedName>
</protein>
<organism evidence="2 3">
    <name type="scientific">Nocardioides szechwanensis</name>
    <dbReference type="NCBI Taxonomy" id="1005944"/>
    <lineage>
        <taxon>Bacteria</taxon>
        <taxon>Bacillati</taxon>
        <taxon>Actinomycetota</taxon>
        <taxon>Actinomycetes</taxon>
        <taxon>Propionibacteriales</taxon>
        <taxon>Nocardioidaceae</taxon>
        <taxon>Nocardioides</taxon>
    </lineage>
</organism>
<feature type="transmembrane region" description="Helical" evidence="1">
    <location>
        <begin position="28"/>
        <end position="49"/>
    </location>
</feature>
<dbReference type="PANTHER" id="PTHR41771">
    <property type="entry name" value="MEMBRANE PROTEIN-RELATED"/>
    <property type="match status" value="1"/>
</dbReference>
<feature type="transmembrane region" description="Helical" evidence="1">
    <location>
        <begin position="232"/>
        <end position="251"/>
    </location>
</feature>
<feature type="transmembrane region" description="Helical" evidence="1">
    <location>
        <begin position="375"/>
        <end position="397"/>
    </location>
</feature>
<dbReference type="EMBL" id="FNIC01000003">
    <property type="protein sequence ID" value="SDN61258.1"/>
    <property type="molecule type" value="Genomic_DNA"/>
</dbReference>
<reference evidence="2 3" key="1">
    <citation type="submission" date="2016-10" db="EMBL/GenBank/DDBJ databases">
        <authorList>
            <person name="de Groot N.N."/>
        </authorList>
    </citation>
    <scope>NUCLEOTIDE SEQUENCE [LARGE SCALE GENOMIC DNA]</scope>
    <source>
        <strain evidence="2 3">CGMCC 1.11147</strain>
    </source>
</reference>
<proteinExistence type="predicted"/>
<gene>
    <name evidence="2" type="ORF">SAMN05192576_2528</name>
</gene>
<dbReference type="Proteomes" id="UP000199004">
    <property type="component" value="Unassembled WGS sequence"/>
</dbReference>
<sequence>MGHGHSHGHSHRADRSAPEFEVARAPRVALLSVLAAVGVATLVGLLLLWPDSTKADDLQGSLTFAAEGVTFPEAVVSEVEPPCAELADEAAECGRIHATVDEGPDRGTDVVVEVPPQVSDSGLGEGDRIKLVSHPEEPDGGEGRFAYSGTDRSTPLWTLLIVFVVVVVAIARFRGLMALLGLAFASAVVFVFALPALLTGEPGIAVALVAATSIMYVVLYTTHGFSIRTSTALAGTLAGLGVTAAVGWWAVRATHLSGITGEEGGVLTTYAPDVSFQGLLTAAVIIAGLGVLNDVTITQSSAVWELRAASPTMGRAELFTSGMRIGRDHIASTIYTIVFAYAGTALALMLVLQLYDRSTVELIGTEEISQEIVRSLVSSIGLVLAVPLTTAIAALTVPGARD</sequence>
<dbReference type="Pfam" id="PF07907">
    <property type="entry name" value="YibE_F"/>
    <property type="match status" value="1"/>
</dbReference>
<feature type="transmembrane region" description="Helical" evidence="1">
    <location>
        <begin position="274"/>
        <end position="292"/>
    </location>
</feature>
<feature type="transmembrane region" description="Helical" evidence="1">
    <location>
        <begin position="204"/>
        <end position="220"/>
    </location>
</feature>
<keyword evidence="1" id="KW-0812">Transmembrane</keyword>
<dbReference type="PANTHER" id="PTHR41771:SF1">
    <property type="entry name" value="MEMBRANE PROTEIN"/>
    <property type="match status" value="1"/>
</dbReference>
<evidence type="ECO:0000313" key="3">
    <source>
        <dbReference type="Proteomes" id="UP000199004"/>
    </source>
</evidence>
<dbReference type="AlphaFoldDB" id="A0A1H0CTN7"/>
<feature type="transmembrane region" description="Helical" evidence="1">
    <location>
        <begin position="333"/>
        <end position="355"/>
    </location>
</feature>
<accession>A0A1H0CTN7</accession>
<evidence type="ECO:0000256" key="1">
    <source>
        <dbReference type="SAM" id="Phobius"/>
    </source>
</evidence>